<evidence type="ECO:0000313" key="1">
    <source>
        <dbReference type="EMBL" id="GAA3120291.1"/>
    </source>
</evidence>
<reference evidence="2" key="1">
    <citation type="journal article" date="2019" name="Int. J. Syst. Evol. Microbiol.">
        <title>The Global Catalogue of Microorganisms (GCM) 10K type strain sequencing project: providing services to taxonomists for standard genome sequencing and annotation.</title>
        <authorList>
            <consortium name="The Broad Institute Genomics Platform"/>
            <consortium name="The Broad Institute Genome Sequencing Center for Infectious Disease"/>
            <person name="Wu L."/>
            <person name="Ma J."/>
        </authorList>
    </citation>
    <scope>NUCLEOTIDE SEQUENCE [LARGE SCALE GENOMIC DNA]</scope>
    <source>
        <strain evidence="2">JCM 9373</strain>
    </source>
</reference>
<proteinExistence type="predicted"/>
<accession>A0ABP6MT79</accession>
<organism evidence="1 2">
    <name type="scientific">Planomonospora alba</name>
    <dbReference type="NCBI Taxonomy" id="161354"/>
    <lineage>
        <taxon>Bacteria</taxon>
        <taxon>Bacillati</taxon>
        <taxon>Actinomycetota</taxon>
        <taxon>Actinomycetes</taxon>
        <taxon>Streptosporangiales</taxon>
        <taxon>Streptosporangiaceae</taxon>
        <taxon>Planomonospora</taxon>
    </lineage>
</organism>
<evidence type="ECO:0000313" key="2">
    <source>
        <dbReference type="Proteomes" id="UP001500320"/>
    </source>
</evidence>
<name>A0ABP6MT79_9ACTN</name>
<keyword evidence="2" id="KW-1185">Reference proteome</keyword>
<protein>
    <submittedName>
        <fullName evidence="1">Uncharacterized protein</fullName>
    </submittedName>
</protein>
<sequence>MRSRFTAARLSTDAVRIRRFRAFPLRAPLSAPGAAGRVVIWSLALALPLAGCSGGPMSQGEFEDRAREVAGRWHGSAADRAWREGFVPLEHPEAASDWKRLPAWANRSDHNGAWSLDVDLPAETPPARRLQWPDGSALTVPLVTAAQAYAEVSKPAGLIEDDCPPAGCRKLHVTGVELVDVPVRTNRGTVQVPAWRFTLKGLTARFVRIAVHPSAITPRPAAQGGGEHEEVTAFDPVPGRERELLLRYLHGACDRTYGARAYETRDLVVVDVDVEPTGDGPCPAIGKIDQVTVTLDAPLGDRLLLDAGGGLPVLPGVPASR</sequence>
<gene>
    <name evidence="1" type="ORF">GCM10010466_08990</name>
</gene>
<dbReference type="Proteomes" id="UP001500320">
    <property type="component" value="Unassembled WGS sequence"/>
</dbReference>
<dbReference type="EMBL" id="BAAAUT010000005">
    <property type="protein sequence ID" value="GAA3120291.1"/>
    <property type="molecule type" value="Genomic_DNA"/>
</dbReference>
<comment type="caution">
    <text evidence="1">The sequence shown here is derived from an EMBL/GenBank/DDBJ whole genome shotgun (WGS) entry which is preliminary data.</text>
</comment>